<dbReference type="Pfam" id="PF14213">
    <property type="entry name" value="DUF4325"/>
    <property type="match status" value="1"/>
</dbReference>
<protein>
    <submittedName>
        <fullName evidence="3">STAS-like domain-containing protein</fullName>
    </submittedName>
</protein>
<sequence>MISIADFSTYPSGRDAQDGTYNGERYRNEILVPLLQDAQEQGKVLCVSLKGVLSFGSSFLEEAFGGLIRTGKFDKDQLKKLLKIDPGKPSFTRHEKAIWNYIKEAK</sequence>
<gene>
    <name evidence="3" type="ORF">T7987_07615</name>
</gene>
<evidence type="ECO:0000256" key="1">
    <source>
        <dbReference type="SAM" id="MobiDB-lite"/>
    </source>
</evidence>
<reference evidence="3 4" key="1">
    <citation type="submission" date="2023-11" db="EMBL/GenBank/DDBJ databases">
        <title>From the Deep-Sea to the Surface: Bacterial Genomes Isolated from the Moytirra Hydrothermal Vent Plume.</title>
        <authorList>
            <person name="Major S.R."/>
        </authorList>
    </citation>
    <scope>NUCLEOTIDE SEQUENCE [LARGE SCALE GENOMIC DNA]</scope>
    <source>
        <strain evidence="3 4">OXR-9</strain>
    </source>
</reference>
<evidence type="ECO:0000259" key="2">
    <source>
        <dbReference type="Pfam" id="PF14213"/>
    </source>
</evidence>
<keyword evidence="4" id="KW-1185">Reference proteome</keyword>
<proteinExistence type="predicted"/>
<feature type="region of interest" description="Disordered" evidence="1">
    <location>
        <begin position="1"/>
        <end position="20"/>
    </location>
</feature>
<dbReference type="EMBL" id="CP139725">
    <property type="protein sequence ID" value="WPZ23086.1"/>
    <property type="molecule type" value="Genomic_DNA"/>
</dbReference>
<evidence type="ECO:0000313" key="3">
    <source>
        <dbReference type="EMBL" id="WPZ23086.1"/>
    </source>
</evidence>
<name>A0ABZ0V3L0_9RHOB</name>
<evidence type="ECO:0000313" key="4">
    <source>
        <dbReference type="Proteomes" id="UP001326567"/>
    </source>
</evidence>
<organism evidence="3 4">
    <name type="scientific">Sulfitobacter faviae</name>
    <dbReference type="NCBI Taxonomy" id="1775881"/>
    <lineage>
        <taxon>Bacteria</taxon>
        <taxon>Pseudomonadati</taxon>
        <taxon>Pseudomonadota</taxon>
        <taxon>Alphaproteobacteria</taxon>
        <taxon>Rhodobacterales</taxon>
        <taxon>Roseobacteraceae</taxon>
        <taxon>Sulfitobacter</taxon>
    </lineage>
</organism>
<dbReference type="InterPro" id="IPR025474">
    <property type="entry name" value="DUF4325"/>
</dbReference>
<accession>A0ABZ0V3L0</accession>
<feature type="domain" description="DUF4325" evidence="2">
    <location>
        <begin position="23"/>
        <end position="84"/>
    </location>
</feature>
<dbReference type="Proteomes" id="UP001326567">
    <property type="component" value="Chromosome"/>
</dbReference>
<dbReference type="RefSeq" id="WP_322329562.1">
    <property type="nucleotide sequence ID" value="NZ_CP139725.1"/>
</dbReference>